<reference evidence="1" key="1">
    <citation type="journal article" date="2014" name="Front. Microbiol.">
        <title>High frequency of phylogenetically diverse reductive dehalogenase-homologous genes in deep subseafloor sedimentary metagenomes.</title>
        <authorList>
            <person name="Kawai M."/>
            <person name="Futagami T."/>
            <person name="Toyoda A."/>
            <person name="Takaki Y."/>
            <person name="Nishi S."/>
            <person name="Hori S."/>
            <person name="Arai W."/>
            <person name="Tsubouchi T."/>
            <person name="Morono Y."/>
            <person name="Uchiyama I."/>
            <person name="Ito T."/>
            <person name="Fujiyama A."/>
            <person name="Inagaki F."/>
            <person name="Takami H."/>
        </authorList>
    </citation>
    <scope>NUCLEOTIDE SEQUENCE</scope>
    <source>
        <strain evidence="1">Expedition CK06-06</strain>
    </source>
</reference>
<sequence length="70" mass="8453">MSKYLEFTIMEQKPKTKVIGVTSKLHGDILGIIKWYNGWRQYCFYPEQYTIFSMGCLEDIQSYIKELRYK</sequence>
<dbReference type="AlphaFoldDB" id="X1DHG0"/>
<name>X1DHG0_9ZZZZ</name>
<accession>X1DHG0</accession>
<comment type="caution">
    <text evidence="1">The sequence shown here is derived from an EMBL/GenBank/DDBJ whole genome shotgun (WGS) entry which is preliminary data.</text>
</comment>
<evidence type="ECO:0000313" key="1">
    <source>
        <dbReference type="EMBL" id="GAG95866.1"/>
    </source>
</evidence>
<proteinExistence type="predicted"/>
<protein>
    <submittedName>
        <fullName evidence="1">Uncharacterized protein</fullName>
    </submittedName>
</protein>
<dbReference type="EMBL" id="BART01027667">
    <property type="protein sequence ID" value="GAG95866.1"/>
    <property type="molecule type" value="Genomic_DNA"/>
</dbReference>
<organism evidence="1">
    <name type="scientific">marine sediment metagenome</name>
    <dbReference type="NCBI Taxonomy" id="412755"/>
    <lineage>
        <taxon>unclassified sequences</taxon>
        <taxon>metagenomes</taxon>
        <taxon>ecological metagenomes</taxon>
    </lineage>
</organism>
<gene>
    <name evidence="1" type="ORF">S01H4_49001</name>
</gene>